<dbReference type="SUPFAM" id="SSF56784">
    <property type="entry name" value="HAD-like"/>
    <property type="match status" value="1"/>
</dbReference>
<protein>
    <recommendedName>
        <fullName evidence="4">phosphoglycolate phosphatase</fullName>
        <ecNumber evidence="4">3.1.3.18</ecNumber>
    </recommendedName>
</protein>
<dbReference type="OrthoDB" id="9792518at2"/>
<dbReference type="Gene3D" id="1.10.150.240">
    <property type="entry name" value="Putative phosphatase, domain 2"/>
    <property type="match status" value="1"/>
</dbReference>
<dbReference type="GO" id="GO:0008967">
    <property type="term" value="F:phosphoglycolate phosphatase activity"/>
    <property type="evidence" value="ECO:0007669"/>
    <property type="project" value="UniProtKB-EC"/>
</dbReference>
<evidence type="ECO:0000256" key="4">
    <source>
        <dbReference type="ARBA" id="ARBA00013078"/>
    </source>
</evidence>
<dbReference type="Gene3D" id="3.40.50.1000">
    <property type="entry name" value="HAD superfamily/HAD-like"/>
    <property type="match status" value="1"/>
</dbReference>
<organism evidence="5 6">
    <name type="scientific">Nannocystis exedens</name>
    <dbReference type="NCBI Taxonomy" id="54"/>
    <lineage>
        <taxon>Bacteria</taxon>
        <taxon>Pseudomonadati</taxon>
        <taxon>Myxococcota</taxon>
        <taxon>Polyangia</taxon>
        <taxon>Nannocystales</taxon>
        <taxon>Nannocystaceae</taxon>
        <taxon>Nannocystis</taxon>
    </lineage>
</organism>
<dbReference type="Pfam" id="PF13419">
    <property type="entry name" value="HAD_2"/>
    <property type="match status" value="1"/>
</dbReference>
<comment type="catalytic activity">
    <reaction evidence="1">
        <text>2-phosphoglycolate + H2O = glycolate + phosphate</text>
        <dbReference type="Rhea" id="RHEA:14369"/>
        <dbReference type="ChEBI" id="CHEBI:15377"/>
        <dbReference type="ChEBI" id="CHEBI:29805"/>
        <dbReference type="ChEBI" id="CHEBI:43474"/>
        <dbReference type="ChEBI" id="CHEBI:58033"/>
        <dbReference type="EC" id="3.1.3.18"/>
    </reaction>
</comment>
<dbReference type="InterPro" id="IPR050155">
    <property type="entry name" value="HAD-like_hydrolase_sf"/>
</dbReference>
<comment type="pathway">
    <text evidence="2">Organic acid metabolism; glycolate biosynthesis; glycolate from 2-phosphoglycolate: step 1/1.</text>
</comment>
<name>A0A1I1T1K3_9BACT</name>
<reference evidence="6" key="1">
    <citation type="submission" date="2016-10" db="EMBL/GenBank/DDBJ databases">
        <authorList>
            <person name="Varghese N."/>
            <person name="Submissions S."/>
        </authorList>
    </citation>
    <scope>NUCLEOTIDE SEQUENCE [LARGE SCALE GENOMIC DNA]</scope>
    <source>
        <strain evidence="6">ATCC 25963</strain>
    </source>
</reference>
<dbReference type="EMBL" id="FOMX01000002">
    <property type="protein sequence ID" value="SFD52569.1"/>
    <property type="molecule type" value="Genomic_DNA"/>
</dbReference>
<dbReference type="InterPro" id="IPR006439">
    <property type="entry name" value="HAD-SF_hydro_IA"/>
</dbReference>
<dbReference type="SFLD" id="SFLDS00003">
    <property type="entry name" value="Haloacid_Dehalogenase"/>
    <property type="match status" value="1"/>
</dbReference>
<dbReference type="InterPro" id="IPR036412">
    <property type="entry name" value="HAD-like_sf"/>
</dbReference>
<dbReference type="InterPro" id="IPR023214">
    <property type="entry name" value="HAD_sf"/>
</dbReference>
<dbReference type="SFLD" id="SFLDG01129">
    <property type="entry name" value="C1.5:_HAD__Beta-PGM__Phosphata"/>
    <property type="match status" value="1"/>
</dbReference>
<evidence type="ECO:0000256" key="3">
    <source>
        <dbReference type="ARBA" id="ARBA00006171"/>
    </source>
</evidence>
<keyword evidence="6" id="KW-1185">Reference proteome</keyword>
<dbReference type="GO" id="GO:0005829">
    <property type="term" value="C:cytosol"/>
    <property type="evidence" value="ECO:0007669"/>
    <property type="project" value="TreeGrafter"/>
</dbReference>
<comment type="similarity">
    <text evidence="3">Belongs to the HAD-like hydrolase superfamily. CbbY/CbbZ/Gph/YieH family.</text>
</comment>
<dbReference type="InterPro" id="IPR023198">
    <property type="entry name" value="PGP-like_dom2"/>
</dbReference>
<evidence type="ECO:0000313" key="5">
    <source>
        <dbReference type="EMBL" id="SFD52569.1"/>
    </source>
</evidence>
<dbReference type="EC" id="3.1.3.18" evidence="4"/>
<dbReference type="STRING" id="54.SAMN02745121_00432"/>
<dbReference type="GO" id="GO:0006281">
    <property type="term" value="P:DNA repair"/>
    <property type="evidence" value="ECO:0007669"/>
    <property type="project" value="TreeGrafter"/>
</dbReference>
<sequence>MSHLIALDLDGTLEDSRDDMVAAVLRVRAGFGLSEQPGETWRPHVNAGMDHLYRQCFADYVGAGGAVDDVRAAYEADYLAHIADTTRLYPGMGDALVELAALGSLACVTNKPERLSAALLAALGVGRLFSAVIGGDTLPESKPSPRVLAEASRRVGRTGTALMIGDSAADVKCGRAFGATTIWCAWGYAADPGAETPDHRAATPLELPRLVRSLVG</sequence>
<dbReference type="RefSeq" id="WP_096334325.1">
    <property type="nucleotide sequence ID" value="NZ_FOMX01000002.1"/>
</dbReference>
<evidence type="ECO:0000256" key="1">
    <source>
        <dbReference type="ARBA" id="ARBA00000830"/>
    </source>
</evidence>
<accession>A0A1I1T1K3</accession>
<gene>
    <name evidence="5" type="ORF">SAMN02745121_00432</name>
</gene>
<dbReference type="NCBIfam" id="TIGR01549">
    <property type="entry name" value="HAD-SF-IA-v1"/>
    <property type="match status" value="1"/>
</dbReference>
<evidence type="ECO:0000256" key="2">
    <source>
        <dbReference type="ARBA" id="ARBA00004818"/>
    </source>
</evidence>
<dbReference type="InterPro" id="IPR041492">
    <property type="entry name" value="HAD_2"/>
</dbReference>
<proteinExistence type="inferred from homology"/>
<evidence type="ECO:0000313" key="6">
    <source>
        <dbReference type="Proteomes" id="UP000199400"/>
    </source>
</evidence>
<dbReference type="Proteomes" id="UP000199400">
    <property type="component" value="Unassembled WGS sequence"/>
</dbReference>
<dbReference type="PANTHER" id="PTHR43434">
    <property type="entry name" value="PHOSPHOGLYCOLATE PHOSPHATASE"/>
    <property type="match status" value="1"/>
</dbReference>
<dbReference type="PANTHER" id="PTHR43434:SF1">
    <property type="entry name" value="PHOSPHOGLYCOLATE PHOSPHATASE"/>
    <property type="match status" value="1"/>
</dbReference>
<dbReference type="AlphaFoldDB" id="A0A1I1T1K3"/>